<dbReference type="Proteomes" id="UP000275356">
    <property type="component" value="Unassembled WGS sequence"/>
</dbReference>
<evidence type="ECO:0000313" key="3">
    <source>
        <dbReference type="EMBL" id="ROR96307.1"/>
    </source>
</evidence>
<dbReference type="Pfam" id="PF05569">
    <property type="entry name" value="Peptidase_M56"/>
    <property type="match status" value="1"/>
</dbReference>
<evidence type="ECO:0000256" key="1">
    <source>
        <dbReference type="SAM" id="Phobius"/>
    </source>
</evidence>
<accession>A0A3N2D934</accession>
<evidence type="ECO:0000313" key="4">
    <source>
        <dbReference type="Proteomes" id="UP000275356"/>
    </source>
</evidence>
<keyword evidence="1" id="KW-1133">Transmembrane helix</keyword>
<protein>
    <submittedName>
        <fullName evidence="3">BlaR1 peptidase M56</fullName>
    </submittedName>
</protein>
<dbReference type="CDD" id="cd07326">
    <property type="entry name" value="M56_BlaR1_MecR1_like"/>
    <property type="match status" value="1"/>
</dbReference>
<dbReference type="Gene3D" id="3.30.2010.10">
    <property type="entry name" value="Metalloproteases ('zincins'), catalytic domain"/>
    <property type="match status" value="1"/>
</dbReference>
<comment type="caution">
    <text evidence="3">The sequence shown here is derived from an EMBL/GenBank/DDBJ whole genome shotgun (WGS) entry which is preliminary data.</text>
</comment>
<gene>
    <name evidence="3" type="ORF">EDD28_0890</name>
</gene>
<dbReference type="EMBL" id="RKHQ01000001">
    <property type="protein sequence ID" value="ROR96307.1"/>
    <property type="molecule type" value="Genomic_DNA"/>
</dbReference>
<feature type="transmembrane region" description="Helical" evidence="1">
    <location>
        <begin position="100"/>
        <end position="123"/>
    </location>
</feature>
<reference evidence="3 4" key="1">
    <citation type="submission" date="2018-11" db="EMBL/GenBank/DDBJ databases">
        <title>Sequencing the genomes of 1000 actinobacteria strains.</title>
        <authorList>
            <person name="Klenk H.-P."/>
        </authorList>
    </citation>
    <scope>NUCLEOTIDE SEQUENCE [LARGE SCALE GENOMIC DNA]</scope>
    <source>
        <strain evidence="3 4">DSM 13521</strain>
    </source>
</reference>
<dbReference type="InterPro" id="IPR008756">
    <property type="entry name" value="Peptidase_M56"/>
</dbReference>
<keyword evidence="1" id="KW-0812">Transmembrane</keyword>
<feature type="domain" description="Peptidase M56" evidence="2">
    <location>
        <begin position="118"/>
        <end position="239"/>
    </location>
</feature>
<dbReference type="AlphaFoldDB" id="A0A3N2D934"/>
<dbReference type="RefSeq" id="WP_123738502.1">
    <property type="nucleotide sequence ID" value="NZ_RKHQ01000001.1"/>
</dbReference>
<dbReference type="OrthoDB" id="9785340at2"/>
<organism evidence="3 4">
    <name type="scientific">Salana multivorans</name>
    <dbReference type="NCBI Taxonomy" id="120377"/>
    <lineage>
        <taxon>Bacteria</taxon>
        <taxon>Bacillati</taxon>
        <taxon>Actinomycetota</taxon>
        <taxon>Actinomycetes</taxon>
        <taxon>Micrococcales</taxon>
        <taxon>Beutenbergiaceae</taxon>
        <taxon>Salana</taxon>
    </lineage>
</organism>
<feature type="transmembrane region" description="Helical" evidence="1">
    <location>
        <begin position="6"/>
        <end position="26"/>
    </location>
</feature>
<sequence length="326" mass="33387">MTALALTALLAGGLITLAIAGPWLLRQAAPTLVRIPRLAIALTSTGVVAWLGSLLAVGPVLAWAGSGPALLPEPAAAVCRRCLAAATPFGLDASSTAVPAALLLALPAAFGLTLATSLASHVLHRERRSRHAAEGLLLAARRRIIRGHTVSVIDSDHPFALALPRRHGGVLLSTGALATLDAVELDAVLAHEQAHLRQHHHAINMLVTSLAALLRWVPLIRAAADALPHYLEIAADDQARRRTSTSALVSALVKLSNPSGHSVPPHAPAEALHAAAGPSRVRQLVQPAVGPTGTIPTVLAGLYVAALAVIGAAAHAPYLVAALTGC</sequence>
<dbReference type="InterPro" id="IPR052173">
    <property type="entry name" value="Beta-lactam_resp_regulator"/>
</dbReference>
<proteinExistence type="predicted"/>
<dbReference type="PANTHER" id="PTHR34978">
    <property type="entry name" value="POSSIBLE SENSOR-TRANSDUCER PROTEIN BLAR"/>
    <property type="match status" value="1"/>
</dbReference>
<name>A0A3N2D934_9MICO</name>
<evidence type="ECO:0000259" key="2">
    <source>
        <dbReference type="Pfam" id="PF05569"/>
    </source>
</evidence>
<feature type="transmembrane region" description="Helical" evidence="1">
    <location>
        <begin position="38"/>
        <end position="64"/>
    </location>
</feature>
<dbReference type="PANTHER" id="PTHR34978:SF3">
    <property type="entry name" value="SLR0241 PROTEIN"/>
    <property type="match status" value="1"/>
</dbReference>
<keyword evidence="4" id="KW-1185">Reference proteome</keyword>
<keyword evidence="1" id="KW-0472">Membrane</keyword>